<feature type="compositionally biased region" description="Gly residues" evidence="1">
    <location>
        <begin position="687"/>
        <end position="697"/>
    </location>
</feature>
<evidence type="ECO:0000313" key="3">
    <source>
        <dbReference type="EMBL" id="KAK2070105.1"/>
    </source>
</evidence>
<feature type="compositionally biased region" description="Polar residues" evidence="1">
    <location>
        <begin position="88"/>
        <end position="101"/>
    </location>
</feature>
<sequence>MSPSGWPDALAAVWWLVCPAPVSMKTRRKESHLGGDLMSISSEYLQLQLLYRSSQSAARCSHLSLSSSSSSVRPADLPGSISVDDLPGTSTGTGTHVGKKQSTTDKLLKKFTNRGADATEQYSSPPRQNFKRLSAHIPQASVPSPLQPQAEYPYPPGNNFYPLRSRDLHSSDSDAGPYSSDNVPPIYSQHRRTFPSQQHRQQYRQQQQPPPPNATVSRNPSSHDLLVPDSSAHSQAAQIAPTPQDFPVPQTRTPQQPVPMPTGPPHPAALSPSRPTQENSTSVSDKGMRDQAGPPQQQAQQAQPQVQPQPPSQQTQLPKIMNTLPPLPPNSGSNTNFRSGSIVDRHFDPPTDVAGRSSPQPPSSDRGEDAEKAFKDILIKYKNVKRLYFDGKKEIESLSGQVEQLQNAVANQRMSQSRTALDDNEYSTRFNRLNGAINNLAFNIRKDWVTVPPWLVPFVSPDALKTGKQEMTAVGRAVISRWVYEEIFNRCFHPGLEPELSRQLKAIEQNIRHCSYTLSSQEEFDALTAKVISWRMATLDGLQGVLRSADSQGHCAEFTQRATANLTRSLFENLADPPPAGVDGSAGTIVELAVGLACNLPLESRDVALVYPLPEQPIEPNLMEVEKSGLPPLDLAALDAQGDDGSTENGGVAGGAGGKDGAGKDGAAAAAKRSEKPTRSVMLTTNLGGGGGGGSGSGSSAPASRKSSMVDAAAMTQGGARVAGGGAAKDAANRVRFAGFVAVEVRGRQVLVKAPVWTLG</sequence>
<evidence type="ECO:0000313" key="4">
    <source>
        <dbReference type="Proteomes" id="UP001217918"/>
    </source>
</evidence>
<keyword evidence="2" id="KW-0732">Signal</keyword>
<evidence type="ECO:0000256" key="2">
    <source>
        <dbReference type="SAM" id="SignalP"/>
    </source>
</evidence>
<feature type="region of interest" description="Disordered" evidence="1">
    <location>
        <begin position="65"/>
        <end position="106"/>
    </location>
</feature>
<feature type="compositionally biased region" description="Low complexity" evidence="1">
    <location>
        <begin position="291"/>
        <end position="318"/>
    </location>
</feature>
<feature type="compositionally biased region" description="Polar residues" evidence="1">
    <location>
        <begin position="273"/>
        <end position="284"/>
    </location>
</feature>
<feature type="compositionally biased region" description="Gly residues" evidence="1">
    <location>
        <begin position="651"/>
        <end position="660"/>
    </location>
</feature>
<feature type="chain" id="PRO_5042003246" description="S-adenosylmethionine-dependent methyltransferase-like protein" evidence="2">
    <location>
        <begin position="25"/>
        <end position="760"/>
    </location>
</feature>
<evidence type="ECO:0000256" key="1">
    <source>
        <dbReference type="SAM" id="MobiDB-lite"/>
    </source>
</evidence>
<feature type="compositionally biased region" description="Low complexity" evidence="1">
    <location>
        <begin position="195"/>
        <end position="207"/>
    </location>
</feature>
<proteinExistence type="predicted"/>
<accession>A0AAD9I3T4</accession>
<evidence type="ECO:0008006" key="5">
    <source>
        <dbReference type="Google" id="ProtNLM"/>
    </source>
</evidence>
<protein>
    <recommendedName>
        <fullName evidence="5">S-adenosylmethionine-dependent methyltransferase-like protein</fullName>
    </recommendedName>
</protein>
<keyword evidence="4" id="KW-1185">Reference proteome</keyword>
<feature type="region of interest" description="Disordered" evidence="1">
    <location>
        <begin position="140"/>
        <end position="369"/>
    </location>
</feature>
<comment type="caution">
    <text evidence="3">The sequence shown here is derived from an EMBL/GenBank/DDBJ whole genome shotgun (WGS) entry which is preliminary data.</text>
</comment>
<feature type="compositionally biased region" description="Polar residues" evidence="1">
    <location>
        <begin position="330"/>
        <end position="339"/>
    </location>
</feature>
<organism evidence="3 4">
    <name type="scientific">Phyllachora maydis</name>
    <dbReference type="NCBI Taxonomy" id="1825666"/>
    <lineage>
        <taxon>Eukaryota</taxon>
        <taxon>Fungi</taxon>
        <taxon>Dikarya</taxon>
        <taxon>Ascomycota</taxon>
        <taxon>Pezizomycotina</taxon>
        <taxon>Sordariomycetes</taxon>
        <taxon>Sordariomycetidae</taxon>
        <taxon>Phyllachorales</taxon>
        <taxon>Phyllachoraceae</taxon>
        <taxon>Phyllachora</taxon>
    </lineage>
</organism>
<feature type="compositionally biased region" description="Pro residues" evidence="1">
    <location>
        <begin position="256"/>
        <end position="267"/>
    </location>
</feature>
<reference evidence="3" key="1">
    <citation type="journal article" date="2023" name="Mol. Plant Microbe Interact.">
        <title>Elucidating the Obligate Nature and Biological Capacity of an Invasive Fungal Corn Pathogen.</title>
        <authorList>
            <person name="MacCready J.S."/>
            <person name="Roggenkamp E.M."/>
            <person name="Gdanetz K."/>
            <person name="Chilvers M.I."/>
        </authorList>
    </citation>
    <scope>NUCLEOTIDE SEQUENCE</scope>
    <source>
        <strain evidence="3">PM02</strain>
    </source>
</reference>
<dbReference type="AlphaFoldDB" id="A0AAD9I3T4"/>
<feature type="signal peptide" evidence="2">
    <location>
        <begin position="1"/>
        <end position="24"/>
    </location>
</feature>
<feature type="region of interest" description="Disordered" evidence="1">
    <location>
        <begin position="635"/>
        <end position="706"/>
    </location>
</feature>
<dbReference type="Proteomes" id="UP001217918">
    <property type="component" value="Unassembled WGS sequence"/>
</dbReference>
<dbReference type="EMBL" id="JAQQPM010000003">
    <property type="protein sequence ID" value="KAK2070105.1"/>
    <property type="molecule type" value="Genomic_DNA"/>
</dbReference>
<name>A0AAD9I3T4_9PEZI</name>
<gene>
    <name evidence="3" type="ORF">P8C59_004633</name>
</gene>